<dbReference type="EnsemblPlants" id="Zm00001eb152490_T003">
    <property type="protein sequence ID" value="Zm00001eb152490_P003"/>
    <property type="gene ID" value="Zm00001eb152490"/>
</dbReference>
<evidence type="ECO:0007829" key="4">
    <source>
        <dbReference type="PeptideAtlas" id="A0A804ND41"/>
    </source>
</evidence>
<organism evidence="2 3">
    <name type="scientific">Zea mays</name>
    <name type="common">Maize</name>
    <dbReference type="NCBI Taxonomy" id="4577"/>
    <lineage>
        <taxon>Eukaryota</taxon>
        <taxon>Viridiplantae</taxon>
        <taxon>Streptophyta</taxon>
        <taxon>Embryophyta</taxon>
        <taxon>Tracheophyta</taxon>
        <taxon>Spermatophyta</taxon>
        <taxon>Magnoliopsida</taxon>
        <taxon>Liliopsida</taxon>
        <taxon>Poales</taxon>
        <taxon>Poaceae</taxon>
        <taxon>PACMAD clade</taxon>
        <taxon>Panicoideae</taxon>
        <taxon>Andropogonodae</taxon>
        <taxon>Andropogoneae</taxon>
        <taxon>Tripsacinae</taxon>
        <taxon>Zea</taxon>
    </lineage>
</organism>
<reference evidence="2" key="2">
    <citation type="submission" date="2019-07" db="EMBL/GenBank/DDBJ databases">
        <authorList>
            <person name="Seetharam A."/>
            <person name="Woodhouse M."/>
            <person name="Cannon E."/>
        </authorList>
    </citation>
    <scope>NUCLEOTIDE SEQUENCE [LARGE SCALE GENOMIC DNA]</scope>
    <source>
        <strain evidence="2">cv. B73</strain>
    </source>
</reference>
<keyword evidence="3" id="KW-1185">Reference proteome</keyword>
<evidence type="ECO:0000313" key="2">
    <source>
        <dbReference type="EnsemblPlants" id="Zm00001eb152490_P003"/>
    </source>
</evidence>
<gene>
    <name evidence="2" type="primary">LOC100283832</name>
</gene>
<reference evidence="2" key="3">
    <citation type="submission" date="2021-05" db="UniProtKB">
        <authorList>
            <consortium name="EnsemblPlants"/>
        </authorList>
    </citation>
    <scope>IDENTIFICATION</scope>
    <source>
        <strain evidence="2">cv. B73</strain>
    </source>
</reference>
<dbReference type="GO" id="GO:0006355">
    <property type="term" value="P:regulation of DNA-templated transcription"/>
    <property type="evidence" value="ECO:0007669"/>
    <property type="project" value="InterPro"/>
</dbReference>
<dbReference type="PANTHER" id="PTHR13464">
    <property type="entry name" value="TRANSCRIPTIONAL REGULATOR PROTEIN HCNGP"/>
    <property type="match status" value="1"/>
</dbReference>
<dbReference type="PANTHER" id="PTHR13464:SF0">
    <property type="entry name" value="SAP30-BINDING PROTEIN"/>
    <property type="match status" value="1"/>
</dbReference>
<feature type="region of interest" description="Disordered" evidence="1">
    <location>
        <begin position="1"/>
        <end position="122"/>
    </location>
</feature>
<feature type="compositionally biased region" description="Acidic residues" evidence="1">
    <location>
        <begin position="16"/>
        <end position="26"/>
    </location>
</feature>
<evidence type="ECO:0000313" key="3">
    <source>
        <dbReference type="Proteomes" id="UP000007305"/>
    </source>
</evidence>
<dbReference type="OrthoDB" id="1714508at2759"/>
<feature type="compositionally biased region" description="Low complexity" evidence="1">
    <location>
        <begin position="81"/>
        <end position="110"/>
    </location>
</feature>
<accession>A0A804ND41</accession>
<protein>
    <submittedName>
        <fullName evidence="2">Uncharacterized protein</fullName>
    </submittedName>
</protein>
<evidence type="ECO:0000256" key="1">
    <source>
        <dbReference type="SAM" id="MobiDB-lite"/>
    </source>
</evidence>
<dbReference type="AlphaFoldDB" id="A0A804ND41"/>
<sequence>MASDTEGIAALFSMYNDDEEEEDADEPSPPFPALPAAVTSSSPLSPQAGAEDPNPSVAPPSPSRPEELASLKTLASPHPSPARGLLPPLPSRRSSSPFAVSSPSPLRGPFFAPPADLPRPPRRGALAIVDYAHDETAMSPEQEDGEITSNTYGFGSDAQAAEGNLEERTYSGTVHVMTPNTLAELSQHPDAPEQNQVGTDMAVDVTRTEIKGAQVEGTTDISTNGESDDPSNRFLPPPVTTKCSAALQQKINRFLAYRRAGKSFNAEVRNRKDYRNPDFLQHAVGYQEIDQIGTCFSKYVFDPYGYDKGDYYDEIGTDISAVKDNLAPIRNIQFCLFGDT</sequence>
<name>A0A804ND41_MAIZE</name>
<proteinExistence type="evidence at protein level"/>
<dbReference type="Pfam" id="PF07818">
    <property type="entry name" value="HCNGP"/>
    <property type="match status" value="1"/>
</dbReference>
<keyword evidence="4" id="KW-1267">Proteomics identification</keyword>
<dbReference type="Gramene" id="Zm00001eb152490_T003">
    <property type="protein sequence ID" value="Zm00001eb152490_P003"/>
    <property type="gene ID" value="Zm00001eb152490"/>
</dbReference>
<dbReference type="InterPro" id="IPR012479">
    <property type="entry name" value="SAP30BP"/>
</dbReference>
<dbReference type="Proteomes" id="UP000007305">
    <property type="component" value="Chromosome 3"/>
</dbReference>
<reference evidence="3" key="1">
    <citation type="submission" date="2015-12" db="EMBL/GenBank/DDBJ databases">
        <title>Update maize B73 reference genome by single molecule sequencing technologies.</title>
        <authorList>
            <consortium name="Maize Genome Sequencing Project"/>
            <person name="Ware D."/>
        </authorList>
    </citation>
    <scope>NUCLEOTIDE SEQUENCE [LARGE SCALE GENOMIC DNA]</scope>
    <source>
        <strain evidence="3">cv. B73</strain>
    </source>
</reference>